<evidence type="ECO:0000313" key="1">
    <source>
        <dbReference type="EMBL" id="VFK69340.1"/>
    </source>
</evidence>
<sequence length="62" mass="7302">MVTLRSHRGTCDCLREAGNLPCGDVKRWFIVRSSRDILLGILNNRRRHRQLLWRKPDCQRAG</sequence>
<dbReference type="EMBL" id="CAADFZ010000375">
    <property type="protein sequence ID" value="VFK69340.1"/>
    <property type="molecule type" value="Genomic_DNA"/>
</dbReference>
<gene>
    <name evidence="1" type="ORF">BECKUNK1418G_GA0071005_13751</name>
    <name evidence="2" type="ORF">BECKUNK1418H_GA0071006_13911</name>
</gene>
<proteinExistence type="predicted"/>
<dbReference type="EMBL" id="CAADGD010000391">
    <property type="protein sequence ID" value="VFK73951.1"/>
    <property type="molecule type" value="Genomic_DNA"/>
</dbReference>
<protein>
    <submittedName>
        <fullName evidence="1">Uncharacterized protein</fullName>
    </submittedName>
</protein>
<evidence type="ECO:0000313" key="2">
    <source>
        <dbReference type="EMBL" id="VFK73951.1"/>
    </source>
</evidence>
<organism evidence="1">
    <name type="scientific">Candidatus Kentrum sp. UNK</name>
    <dbReference type="NCBI Taxonomy" id="2126344"/>
    <lineage>
        <taxon>Bacteria</taxon>
        <taxon>Pseudomonadati</taxon>
        <taxon>Pseudomonadota</taxon>
        <taxon>Gammaproteobacteria</taxon>
        <taxon>Candidatus Kentrum</taxon>
    </lineage>
</organism>
<reference evidence="1" key="1">
    <citation type="submission" date="2019-02" db="EMBL/GenBank/DDBJ databases">
        <authorList>
            <person name="Gruber-Vodicka R. H."/>
            <person name="Seah K. B. B."/>
        </authorList>
    </citation>
    <scope>NUCLEOTIDE SEQUENCE</scope>
    <source>
        <strain evidence="2">BECK_BY19</strain>
        <strain evidence="1">BECK_BY8</strain>
    </source>
</reference>
<dbReference type="AlphaFoldDB" id="A0A451ATH0"/>
<accession>A0A451ATH0</accession>
<name>A0A451ATH0_9GAMM</name>